<accession>T0QYB8</accession>
<feature type="region of interest" description="Disordered" evidence="1">
    <location>
        <begin position="199"/>
        <end position="235"/>
    </location>
</feature>
<feature type="region of interest" description="Disordered" evidence="1">
    <location>
        <begin position="865"/>
        <end position="902"/>
    </location>
</feature>
<keyword evidence="3" id="KW-1185">Reference proteome</keyword>
<organism evidence="2 3">
    <name type="scientific">Saprolegnia diclina (strain VS20)</name>
    <dbReference type="NCBI Taxonomy" id="1156394"/>
    <lineage>
        <taxon>Eukaryota</taxon>
        <taxon>Sar</taxon>
        <taxon>Stramenopiles</taxon>
        <taxon>Oomycota</taxon>
        <taxon>Saprolegniomycetes</taxon>
        <taxon>Saprolegniales</taxon>
        <taxon>Saprolegniaceae</taxon>
        <taxon>Saprolegnia</taxon>
    </lineage>
</organism>
<dbReference type="RefSeq" id="XP_008621817.1">
    <property type="nucleotide sequence ID" value="XM_008623595.1"/>
</dbReference>
<evidence type="ECO:0000256" key="1">
    <source>
        <dbReference type="SAM" id="MobiDB-lite"/>
    </source>
</evidence>
<dbReference type="EMBL" id="JH767418">
    <property type="protein sequence ID" value="EQC24753.1"/>
    <property type="molecule type" value="Genomic_DNA"/>
</dbReference>
<feature type="non-terminal residue" evidence="2">
    <location>
        <position position="1"/>
    </location>
</feature>
<dbReference type="PANTHER" id="PTHR48125">
    <property type="entry name" value="LP07818P1"/>
    <property type="match status" value="1"/>
</dbReference>
<dbReference type="PANTHER" id="PTHR48125:SF10">
    <property type="entry name" value="OS12G0136300 PROTEIN"/>
    <property type="match status" value="1"/>
</dbReference>
<feature type="region of interest" description="Disordered" evidence="1">
    <location>
        <begin position="1"/>
        <end position="39"/>
    </location>
</feature>
<evidence type="ECO:0000313" key="3">
    <source>
        <dbReference type="Proteomes" id="UP000030762"/>
    </source>
</evidence>
<reference evidence="2 3" key="1">
    <citation type="submission" date="2012-04" db="EMBL/GenBank/DDBJ databases">
        <title>The Genome Sequence of Saprolegnia declina VS20.</title>
        <authorList>
            <consortium name="The Broad Institute Genome Sequencing Platform"/>
            <person name="Russ C."/>
            <person name="Nusbaum C."/>
            <person name="Tyler B."/>
            <person name="van West P."/>
            <person name="Dieguez-Uribeondo J."/>
            <person name="de Bruijn I."/>
            <person name="Tripathy S."/>
            <person name="Jiang R."/>
            <person name="Young S.K."/>
            <person name="Zeng Q."/>
            <person name="Gargeya S."/>
            <person name="Fitzgerald M."/>
            <person name="Haas B."/>
            <person name="Abouelleil A."/>
            <person name="Alvarado L."/>
            <person name="Arachchi H.M."/>
            <person name="Berlin A."/>
            <person name="Chapman S.B."/>
            <person name="Goldberg J."/>
            <person name="Griggs A."/>
            <person name="Gujja S."/>
            <person name="Hansen M."/>
            <person name="Howarth C."/>
            <person name="Imamovic A."/>
            <person name="Larimer J."/>
            <person name="McCowen C."/>
            <person name="Montmayeur A."/>
            <person name="Murphy C."/>
            <person name="Neiman D."/>
            <person name="Pearson M."/>
            <person name="Priest M."/>
            <person name="Roberts A."/>
            <person name="Saif S."/>
            <person name="Shea T."/>
            <person name="Sisk P."/>
            <person name="Sykes S."/>
            <person name="Wortman J."/>
            <person name="Nusbaum C."/>
            <person name="Birren B."/>
        </authorList>
    </citation>
    <scope>NUCLEOTIDE SEQUENCE [LARGE SCALE GENOMIC DNA]</scope>
    <source>
        <strain evidence="2 3">VS20</strain>
    </source>
</reference>
<dbReference type="GeneID" id="19958081"/>
<feature type="region of interest" description="Disordered" evidence="1">
    <location>
        <begin position="112"/>
        <end position="131"/>
    </location>
</feature>
<feature type="compositionally biased region" description="Low complexity" evidence="1">
    <location>
        <begin position="22"/>
        <end position="34"/>
    </location>
</feature>
<dbReference type="VEuPathDB" id="FungiDB:SDRG_17354"/>
<name>T0QYB8_SAPDV</name>
<feature type="compositionally biased region" description="Basic residues" evidence="1">
    <location>
        <begin position="889"/>
        <end position="898"/>
    </location>
</feature>
<protein>
    <submittedName>
        <fullName evidence="2">Uncharacterized protein</fullName>
    </submittedName>
</protein>
<dbReference type="AlphaFoldDB" id="T0QYB8"/>
<sequence>TAPPTTAPTTTAPPTTAPPTTAPTTTAPTTTAPTTPVPQITERLFDSCGFDEPFFAGIQPVNRRLELSEEVDNNEVVTAPPPAQRDDNDEVPVSTVFNIEARRATLRLELAQGPDAGDNSTPPMSPPRRARAPVLPAIEPRSKRAKKHNKMYKLLHELATRLQHYGVAFFRNLDATGEVDFECLGRVRELIPDELWEHFNGMTRPSRPRKTKGADRSTRQGSSQRGGHDGDRLGEEGDEEANIEVIVLVAQAAMIHNQKANFVHKIVTLFNYLKGSSEFQLNSLSKLGLGTTKQTVHGTCKLLLKSRDGNIKMEGFVVFGVDDLTRFLHFERIRPNGSTYCAIKLVVCVINAVPLSSPVPRDLSKPPNPPTFCSVECLTVAGLFDDSVAKIGHFLPWYTARYPSKGPRNDRYGFELYQYTDANERWHSDYLSGLRLLRINESDFKSIRHALLQFRSCLAVEAFDAYLNDNIMMLPGDYWAQYTFKKLIMICRLPEIERREVLATWMPEDEFPTETEIARLENVVPINGLLHISLTLLEAVCQTFDPLIRYLWPQIAPNQKLRQTLSHAEMIVCAEVLLGGYALLRDDLGRHRRRCKTAALDYLVHFFEHLLPLAVVFYEKFVRSECHLDLLQAIMPHVALAFVFLNRTHYKISTLEWISQIEHIRKSNVLLFNAMQNHTRWLLDEYMVEHQNGVIARNTKHATTVHEFIRSGYLGDVLGETTAAIMAKVQGNPRARTTRTDLTPLQNNAALAIIKVFEAARDPKQLTASVRWNSKKERWVCEAIYAQFLEGADIKLKSMPAVYHLLEKSGTGKLYMVMPCEDAAAAAVAAAAAAAFPTAAAGAPASPAGAPAAAPAPAAAATTAAAPAPAPSATTTTAATASLAASKTTRSKRRRLAPSKKSQMDTTLLEFTRYRVPDQDFVFEFVQTIVEALVDKSGDAYTAPKKQAIVCPDEPRVPTEPARNEPQAPMPCLESSRIALEEALRKVRSFSHL</sequence>
<proteinExistence type="predicted"/>
<dbReference type="Proteomes" id="UP000030762">
    <property type="component" value="Unassembled WGS sequence"/>
</dbReference>
<gene>
    <name evidence="2" type="ORF">SDRG_17354</name>
</gene>
<evidence type="ECO:0000313" key="2">
    <source>
        <dbReference type="EMBL" id="EQC24753.1"/>
    </source>
</evidence>
<feature type="compositionally biased region" description="Low complexity" evidence="1">
    <location>
        <begin position="865"/>
        <end position="886"/>
    </location>
</feature>
<feature type="compositionally biased region" description="Basic and acidic residues" evidence="1">
    <location>
        <begin position="226"/>
        <end position="235"/>
    </location>
</feature>